<dbReference type="InParanoid" id="G4ZMK9"/>
<evidence type="ECO:0000313" key="3">
    <source>
        <dbReference type="Proteomes" id="UP000002640"/>
    </source>
</evidence>
<evidence type="ECO:0000256" key="1">
    <source>
        <dbReference type="SAM" id="MobiDB-lite"/>
    </source>
</evidence>
<dbReference type="AlphaFoldDB" id="G4ZMK9"/>
<name>G4ZMK9_PHYSP</name>
<sequence length="121" mass="13204">MERGLAAGGGGGGGAGSWRRPGLVATEGGAAEGGARIRGGGTDEHDDTTGTGTHGESVSRRMERTTFLCWDDFEAALGEYCESTYQMYKYVRDVELSFPVRSSQTYLYSMFFLQEKEFSLY</sequence>
<feature type="compositionally biased region" description="Gly residues" evidence="1">
    <location>
        <begin position="30"/>
        <end position="40"/>
    </location>
</feature>
<feature type="region of interest" description="Disordered" evidence="1">
    <location>
        <begin position="1"/>
        <end position="60"/>
    </location>
</feature>
<dbReference type="RefSeq" id="XP_009529105.1">
    <property type="nucleotide sequence ID" value="XM_009530810.1"/>
</dbReference>
<dbReference type="EMBL" id="JH159155">
    <property type="protein sequence ID" value="EGZ15356.1"/>
    <property type="molecule type" value="Genomic_DNA"/>
</dbReference>
<organism evidence="2 3">
    <name type="scientific">Phytophthora sojae (strain P6497)</name>
    <name type="common">Soybean stem and root rot agent</name>
    <name type="synonym">Phytophthora megasperma f. sp. glycines</name>
    <dbReference type="NCBI Taxonomy" id="1094619"/>
    <lineage>
        <taxon>Eukaryota</taxon>
        <taxon>Sar</taxon>
        <taxon>Stramenopiles</taxon>
        <taxon>Oomycota</taxon>
        <taxon>Peronosporomycetes</taxon>
        <taxon>Peronosporales</taxon>
        <taxon>Peronosporaceae</taxon>
        <taxon>Phytophthora</taxon>
    </lineage>
</organism>
<evidence type="ECO:0000313" key="2">
    <source>
        <dbReference type="EMBL" id="EGZ15356.1"/>
    </source>
</evidence>
<feature type="compositionally biased region" description="Gly residues" evidence="1">
    <location>
        <begin position="1"/>
        <end position="16"/>
    </location>
</feature>
<gene>
    <name evidence="2" type="ORF">PHYSODRAFT_301900</name>
</gene>
<keyword evidence="3" id="KW-1185">Reference proteome</keyword>
<reference evidence="2 3" key="1">
    <citation type="journal article" date="2006" name="Science">
        <title>Phytophthora genome sequences uncover evolutionary origins and mechanisms of pathogenesis.</title>
        <authorList>
            <person name="Tyler B.M."/>
            <person name="Tripathy S."/>
            <person name="Zhang X."/>
            <person name="Dehal P."/>
            <person name="Jiang R.H."/>
            <person name="Aerts A."/>
            <person name="Arredondo F.D."/>
            <person name="Baxter L."/>
            <person name="Bensasson D."/>
            <person name="Beynon J.L."/>
            <person name="Chapman J."/>
            <person name="Damasceno C.M."/>
            <person name="Dorrance A.E."/>
            <person name="Dou D."/>
            <person name="Dickerman A.W."/>
            <person name="Dubchak I.L."/>
            <person name="Garbelotto M."/>
            <person name="Gijzen M."/>
            <person name="Gordon S.G."/>
            <person name="Govers F."/>
            <person name="Grunwald N.J."/>
            <person name="Huang W."/>
            <person name="Ivors K.L."/>
            <person name="Jones R.W."/>
            <person name="Kamoun S."/>
            <person name="Krampis K."/>
            <person name="Lamour K.H."/>
            <person name="Lee M.K."/>
            <person name="McDonald W.H."/>
            <person name="Medina M."/>
            <person name="Meijer H.J."/>
            <person name="Nordberg E.K."/>
            <person name="Maclean D.J."/>
            <person name="Ospina-Giraldo M.D."/>
            <person name="Morris P.F."/>
            <person name="Phuntumart V."/>
            <person name="Putnam N.H."/>
            <person name="Rash S."/>
            <person name="Rose J.K."/>
            <person name="Sakihama Y."/>
            <person name="Salamov A.A."/>
            <person name="Savidor A."/>
            <person name="Scheuring C.F."/>
            <person name="Smith B.M."/>
            <person name="Sobral B.W."/>
            <person name="Terry A."/>
            <person name="Torto-Alalibo T.A."/>
            <person name="Win J."/>
            <person name="Xu Z."/>
            <person name="Zhang H."/>
            <person name="Grigoriev I.V."/>
            <person name="Rokhsar D.S."/>
            <person name="Boore J.L."/>
        </authorList>
    </citation>
    <scope>NUCLEOTIDE SEQUENCE [LARGE SCALE GENOMIC DNA]</scope>
    <source>
        <strain evidence="2 3">P6497</strain>
    </source>
</reference>
<dbReference type="GeneID" id="20642080"/>
<accession>G4ZMK9</accession>
<dbReference type="Proteomes" id="UP000002640">
    <property type="component" value="Unassembled WGS sequence"/>
</dbReference>
<protein>
    <submittedName>
        <fullName evidence="2">Uncharacterized protein</fullName>
    </submittedName>
</protein>
<proteinExistence type="predicted"/>
<dbReference type="KEGG" id="psoj:PHYSODRAFT_301900"/>